<accession>A0A0B7B3T1</accession>
<protein>
    <submittedName>
        <fullName evidence="2">Uncharacterized protein</fullName>
    </submittedName>
</protein>
<evidence type="ECO:0000256" key="1">
    <source>
        <dbReference type="SAM" id="MobiDB-lite"/>
    </source>
</evidence>
<dbReference type="Gene3D" id="1.20.5.170">
    <property type="match status" value="1"/>
</dbReference>
<feature type="compositionally biased region" description="Polar residues" evidence="1">
    <location>
        <begin position="95"/>
        <end position="110"/>
    </location>
</feature>
<dbReference type="EMBL" id="HACG01041104">
    <property type="protein sequence ID" value="CEK87969.1"/>
    <property type="molecule type" value="Transcribed_RNA"/>
</dbReference>
<evidence type="ECO:0000313" key="2">
    <source>
        <dbReference type="EMBL" id="CEK87969.1"/>
    </source>
</evidence>
<organism evidence="2">
    <name type="scientific">Arion vulgaris</name>
    <dbReference type="NCBI Taxonomy" id="1028688"/>
    <lineage>
        <taxon>Eukaryota</taxon>
        <taxon>Metazoa</taxon>
        <taxon>Spiralia</taxon>
        <taxon>Lophotrochozoa</taxon>
        <taxon>Mollusca</taxon>
        <taxon>Gastropoda</taxon>
        <taxon>Heterobranchia</taxon>
        <taxon>Euthyneura</taxon>
        <taxon>Panpulmonata</taxon>
        <taxon>Eupulmonata</taxon>
        <taxon>Stylommatophora</taxon>
        <taxon>Helicina</taxon>
        <taxon>Arionoidea</taxon>
        <taxon>Arionidae</taxon>
        <taxon>Arion</taxon>
    </lineage>
</organism>
<name>A0A0B7B3T1_9EUPU</name>
<dbReference type="AlphaFoldDB" id="A0A0B7B3T1"/>
<sequence length="169" mass="19702">MSDLELKTISSVNLANASEIDRLKKEIKAKDTRIEKFKRKVSTSREDTERLVDKIMAQDLKIQELHRNKQIDESKQSRKKKTIAATRSVARRDTQASVQERPQVKGTSSRKPMLTTENRNREFVLGCRDEFACKIFKDHKGEEYYEFIDENQYDSDGLSVDEDIDNERA</sequence>
<proteinExistence type="predicted"/>
<gene>
    <name evidence="2" type="primary">ORF162435</name>
</gene>
<reference evidence="2" key="1">
    <citation type="submission" date="2014-12" db="EMBL/GenBank/DDBJ databases">
        <title>Insight into the proteome of Arion vulgaris.</title>
        <authorList>
            <person name="Aradska J."/>
            <person name="Bulat T."/>
            <person name="Smidak R."/>
            <person name="Sarate P."/>
            <person name="Gangsoo J."/>
            <person name="Sialana F."/>
            <person name="Bilban M."/>
            <person name="Lubec G."/>
        </authorList>
    </citation>
    <scope>NUCLEOTIDE SEQUENCE</scope>
    <source>
        <tissue evidence="2">Skin</tissue>
    </source>
</reference>
<feature type="region of interest" description="Disordered" evidence="1">
    <location>
        <begin position="68"/>
        <end position="117"/>
    </location>
</feature>